<dbReference type="NCBIfam" id="TIGR00136">
    <property type="entry name" value="mnmG_gidA"/>
    <property type="match status" value="1"/>
</dbReference>
<dbReference type="GO" id="GO:0005829">
    <property type="term" value="C:cytosol"/>
    <property type="evidence" value="ECO:0007669"/>
    <property type="project" value="TreeGrafter"/>
</dbReference>
<dbReference type="PROSITE" id="PS01281">
    <property type="entry name" value="GIDA_2"/>
    <property type="match status" value="1"/>
</dbReference>
<dbReference type="PRINTS" id="PR00411">
    <property type="entry name" value="PNDRDTASEI"/>
</dbReference>
<feature type="binding site" evidence="12">
    <location>
        <position position="370"/>
    </location>
    <ligand>
        <name>FAD</name>
        <dbReference type="ChEBI" id="CHEBI:57692"/>
    </ligand>
</feature>
<evidence type="ECO:0000256" key="4">
    <source>
        <dbReference type="ARBA" id="ARBA00020461"/>
    </source>
</evidence>
<feature type="binding site" evidence="12">
    <location>
        <begin position="273"/>
        <end position="287"/>
    </location>
    <ligand>
        <name>NAD(+)</name>
        <dbReference type="ChEBI" id="CHEBI:57540"/>
    </ligand>
</feature>
<evidence type="ECO:0000259" key="13">
    <source>
        <dbReference type="SMART" id="SM01228"/>
    </source>
</evidence>
<dbReference type="FunFam" id="3.50.50.60:FF:000010">
    <property type="entry name" value="tRNA uridine 5-carboxymethylaminomethyl modification enzyme MnmG"/>
    <property type="match status" value="1"/>
</dbReference>
<dbReference type="Pfam" id="PF21680">
    <property type="entry name" value="GIDA_C_1st"/>
    <property type="match status" value="1"/>
</dbReference>
<dbReference type="GO" id="GO:0030488">
    <property type="term" value="P:tRNA methylation"/>
    <property type="evidence" value="ECO:0007669"/>
    <property type="project" value="TreeGrafter"/>
</dbReference>
<protein>
    <recommendedName>
        <fullName evidence="4 12">tRNA uridine 5-carboxymethylaminomethyl modification enzyme MnmG</fullName>
    </recommendedName>
    <alternativeName>
        <fullName evidence="11 12">Glucose-inhibited division protein A</fullName>
    </alternativeName>
</protein>
<dbReference type="SUPFAM" id="SSF51905">
    <property type="entry name" value="FAD/NAD(P)-binding domain"/>
    <property type="match status" value="1"/>
</dbReference>
<dbReference type="HAMAP" id="MF_00129">
    <property type="entry name" value="MnmG_GidA"/>
    <property type="match status" value="1"/>
</dbReference>
<dbReference type="SMART" id="SM01228">
    <property type="entry name" value="GIDA_assoc_3"/>
    <property type="match status" value="1"/>
</dbReference>
<dbReference type="Gene3D" id="1.10.150.570">
    <property type="entry name" value="GidA associated domain, C-terminal subdomain"/>
    <property type="match status" value="1"/>
</dbReference>
<dbReference type="InterPro" id="IPR047001">
    <property type="entry name" value="MnmG_C_subdom"/>
</dbReference>
<dbReference type="FunFam" id="3.50.50.60:FF:000002">
    <property type="entry name" value="tRNA uridine 5-carboxymethylaminomethyl modification enzyme MnmG"/>
    <property type="match status" value="1"/>
</dbReference>
<evidence type="ECO:0000256" key="8">
    <source>
        <dbReference type="ARBA" id="ARBA00022827"/>
    </source>
</evidence>
<keyword evidence="8 12" id="KW-0274">FAD</keyword>
<dbReference type="InterPro" id="IPR026904">
    <property type="entry name" value="MnmG_C"/>
</dbReference>
<keyword evidence="5 12" id="KW-0963">Cytoplasm</keyword>
<evidence type="ECO:0000256" key="6">
    <source>
        <dbReference type="ARBA" id="ARBA00022630"/>
    </source>
</evidence>
<comment type="similarity">
    <text evidence="3 12">Belongs to the MnmG family.</text>
</comment>
<sequence>MSSYGKKYDVIVVGAGHAGCEAALATARMGCLTLLLTMGLDTVAQMSCNPSIGGLAKGHLVSEIDALGGEMGLNIDATGIQFRRLNTKKGPAVRAGRAQADRMAYSARMKSIVEKEPLLDLKQGMVVDLLSEADRITGVRIREGLKFESRTVVLTTGTFMRGLIHVGLNNYSGGRAGEPSSEGLSESLRRLGLNVGRLKTGTPARLSSRSIDYSKLESQPGDAVPKPFSFMTDKITCEQVNCYISYTNEETHQIIRDNLDKSALFSGNIEGIGPRYCPSIEDKVVRFPDRNSHQTFIEPEGRMSSEMYPSGMSTSLPPDVQLKYFRTMIGLEKVELMRPGYAIEYDFVEPTQLKMTLETRNVNGLYHAGQINGTSGYEEAAAQGLLAGINAALRCKEKGELIVGRDQGYIGVMIDDLVTQSTTEPYRMFTSRSEYRLLLREDNADQRFTELGRSIGLVEDDRWELYQEKQEQVAKGERFLRENMITSANKELVEKFGLGQLKSGLDLESLLRRPEMTIEKIAAEHADLQTLSPAALEQLEIAIKYSGYIERQLEMVERSKEYEKIKIPEDIDYADVDSLSTEVREYLDKVRPVNLAHAGRIQGVTPAAVAILNVYLRKKYHAKNSAR</sequence>
<dbReference type="InterPro" id="IPR044920">
    <property type="entry name" value="MnmG_C_subdom_sf"/>
</dbReference>
<reference evidence="14 15" key="1">
    <citation type="submission" date="2016-11" db="EMBL/GenBank/DDBJ databases">
        <authorList>
            <person name="Jaros S."/>
            <person name="Januszkiewicz K."/>
            <person name="Wedrychowicz H."/>
        </authorList>
    </citation>
    <scope>NUCLEOTIDE SEQUENCE [LARGE SCALE GENOMIC DNA]</scope>
    <source>
        <strain evidence="14 15">DSM 5091</strain>
    </source>
</reference>
<feature type="binding site" evidence="12">
    <location>
        <position position="126"/>
    </location>
    <ligand>
        <name>FAD</name>
        <dbReference type="ChEBI" id="CHEBI:57692"/>
    </ligand>
</feature>
<evidence type="ECO:0000256" key="11">
    <source>
        <dbReference type="ARBA" id="ARBA00031800"/>
    </source>
</evidence>
<dbReference type="InterPro" id="IPR002218">
    <property type="entry name" value="MnmG-rel"/>
</dbReference>
<evidence type="ECO:0000256" key="10">
    <source>
        <dbReference type="ARBA" id="ARBA00025948"/>
    </source>
</evidence>
<dbReference type="InterPro" id="IPR049312">
    <property type="entry name" value="GIDA_C_N"/>
</dbReference>
<dbReference type="InterPro" id="IPR040131">
    <property type="entry name" value="MnmG_N"/>
</dbReference>
<evidence type="ECO:0000256" key="1">
    <source>
        <dbReference type="ARBA" id="ARBA00001974"/>
    </source>
</evidence>
<dbReference type="STRING" id="1122189.SAMN02745165_02524"/>
<keyword evidence="15" id="KW-1185">Reference proteome</keyword>
<evidence type="ECO:0000256" key="2">
    <source>
        <dbReference type="ARBA" id="ARBA00003717"/>
    </source>
</evidence>
<dbReference type="Pfam" id="PF01134">
    <property type="entry name" value="GIDA"/>
    <property type="match status" value="1"/>
</dbReference>
<evidence type="ECO:0000256" key="9">
    <source>
        <dbReference type="ARBA" id="ARBA00023027"/>
    </source>
</evidence>
<dbReference type="PROSITE" id="PS01280">
    <property type="entry name" value="GIDA_1"/>
    <property type="match status" value="1"/>
</dbReference>
<evidence type="ECO:0000256" key="12">
    <source>
        <dbReference type="HAMAP-Rule" id="MF_00129"/>
    </source>
</evidence>
<evidence type="ECO:0000256" key="5">
    <source>
        <dbReference type="ARBA" id="ARBA00022490"/>
    </source>
</evidence>
<dbReference type="GO" id="GO:0050660">
    <property type="term" value="F:flavin adenine dinucleotide binding"/>
    <property type="evidence" value="ECO:0007669"/>
    <property type="project" value="UniProtKB-UniRule"/>
</dbReference>
<dbReference type="FunFam" id="1.10.150.570:FF:000001">
    <property type="entry name" value="tRNA uridine 5-carboxymethylaminomethyl modification enzyme MnmG"/>
    <property type="match status" value="1"/>
</dbReference>
<comment type="subunit">
    <text evidence="10 12">Homodimer. Heterotetramer of two MnmE and two MnmG subunits.</text>
</comment>
<name>A0A1M6JUP0_MALRU</name>
<feature type="binding site" evidence="12">
    <location>
        <begin position="14"/>
        <end position="19"/>
    </location>
    <ligand>
        <name>FAD</name>
        <dbReference type="ChEBI" id="CHEBI:57692"/>
    </ligand>
</feature>
<feature type="binding site" evidence="12">
    <location>
        <position position="181"/>
    </location>
    <ligand>
        <name>FAD</name>
        <dbReference type="ChEBI" id="CHEBI:57692"/>
    </ligand>
</feature>
<dbReference type="PANTHER" id="PTHR11806:SF0">
    <property type="entry name" value="PROTEIN MTO1 HOMOLOG, MITOCHONDRIAL"/>
    <property type="match status" value="1"/>
</dbReference>
<accession>A0A1M6JUP0</accession>
<comment type="subcellular location">
    <subcellularLocation>
        <location evidence="12">Cytoplasm</location>
    </subcellularLocation>
</comment>
<dbReference type="GO" id="GO:0002098">
    <property type="term" value="P:tRNA wobble uridine modification"/>
    <property type="evidence" value="ECO:0007669"/>
    <property type="project" value="InterPro"/>
</dbReference>
<dbReference type="OrthoDB" id="9815560at2"/>
<dbReference type="InterPro" id="IPR004416">
    <property type="entry name" value="MnmG"/>
</dbReference>
<dbReference type="AlphaFoldDB" id="A0A1M6JUP0"/>
<evidence type="ECO:0000313" key="14">
    <source>
        <dbReference type="EMBL" id="SHJ50454.1"/>
    </source>
</evidence>
<dbReference type="Gene3D" id="3.50.50.60">
    <property type="entry name" value="FAD/NAD(P)-binding domain"/>
    <property type="match status" value="2"/>
</dbReference>
<dbReference type="Proteomes" id="UP000184171">
    <property type="component" value="Unassembled WGS sequence"/>
</dbReference>
<dbReference type="EMBL" id="FQZT01000009">
    <property type="protein sequence ID" value="SHJ50454.1"/>
    <property type="molecule type" value="Genomic_DNA"/>
</dbReference>
<keyword evidence="6 12" id="KW-0285">Flavoprotein</keyword>
<keyword evidence="9 12" id="KW-0520">NAD</keyword>
<dbReference type="PANTHER" id="PTHR11806">
    <property type="entry name" value="GLUCOSE INHIBITED DIVISION PROTEIN A"/>
    <property type="match status" value="1"/>
</dbReference>
<gene>
    <name evidence="12" type="primary">mnmG</name>
    <name evidence="12" type="synonym">gidA</name>
    <name evidence="14" type="ORF">SAMN02745165_02524</name>
</gene>
<organism evidence="14 15">
    <name type="scientific">Malonomonas rubra DSM 5091</name>
    <dbReference type="NCBI Taxonomy" id="1122189"/>
    <lineage>
        <taxon>Bacteria</taxon>
        <taxon>Pseudomonadati</taxon>
        <taxon>Thermodesulfobacteriota</taxon>
        <taxon>Desulfuromonadia</taxon>
        <taxon>Desulfuromonadales</taxon>
        <taxon>Geopsychrobacteraceae</taxon>
        <taxon>Malonomonas</taxon>
    </lineage>
</organism>
<feature type="domain" description="tRNA uridine 5-carboxymethylaminomethyl modification enzyme C-terminal subdomain" evidence="13">
    <location>
        <begin position="543"/>
        <end position="614"/>
    </location>
</feature>
<comment type="function">
    <text evidence="2 12">NAD-binding protein involved in the addition of a carboxymethylaminomethyl (cmnm) group at the wobble position (U34) of certain tRNAs, forming tRNA-cmnm(5)s(2)U34.</text>
</comment>
<dbReference type="Pfam" id="PF13932">
    <property type="entry name" value="SAM_GIDA_C"/>
    <property type="match status" value="1"/>
</dbReference>
<evidence type="ECO:0000313" key="15">
    <source>
        <dbReference type="Proteomes" id="UP000184171"/>
    </source>
</evidence>
<proteinExistence type="inferred from homology"/>
<dbReference type="InterPro" id="IPR020595">
    <property type="entry name" value="MnmG-rel_CS"/>
</dbReference>
<dbReference type="InterPro" id="IPR036188">
    <property type="entry name" value="FAD/NAD-bd_sf"/>
</dbReference>
<comment type="cofactor">
    <cofactor evidence="1 12">
        <name>FAD</name>
        <dbReference type="ChEBI" id="CHEBI:57692"/>
    </cofactor>
</comment>
<keyword evidence="7 12" id="KW-0819">tRNA processing</keyword>
<dbReference type="Gene3D" id="1.10.10.1800">
    <property type="entry name" value="tRNA uridine 5-carboxymethylaminomethyl modification enzyme MnmG/GidA"/>
    <property type="match status" value="1"/>
</dbReference>
<evidence type="ECO:0000256" key="7">
    <source>
        <dbReference type="ARBA" id="ARBA00022694"/>
    </source>
</evidence>
<evidence type="ECO:0000256" key="3">
    <source>
        <dbReference type="ARBA" id="ARBA00007653"/>
    </source>
</evidence>